<evidence type="ECO:0000313" key="3">
    <source>
        <dbReference type="Proteomes" id="UP000183208"/>
    </source>
</evidence>
<name>A0A1H5JDV5_9BRAD</name>
<dbReference type="EMBL" id="FNTI01000001">
    <property type="protein sequence ID" value="SEE50733.1"/>
    <property type="molecule type" value="Genomic_DNA"/>
</dbReference>
<gene>
    <name evidence="2" type="ORF">SAMN05444171_7779</name>
</gene>
<evidence type="ECO:0000256" key="1">
    <source>
        <dbReference type="SAM" id="MobiDB-lite"/>
    </source>
</evidence>
<dbReference type="RefSeq" id="WP_074830433.1">
    <property type="nucleotide sequence ID" value="NZ_FNTI01000001.1"/>
</dbReference>
<dbReference type="AlphaFoldDB" id="A0A1H5JDV5"/>
<accession>A0A1H5JDV5</accession>
<feature type="region of interest" description="Disordered" evidence="1">
    <location>
        <begin position="64"/>
        <end position="88"/>
    </location>
</feature>
<dbReference type="Proteomes" id="UP000183208">
    <property type="component" value="Unassembled WGS sequence"/>
</dbReference>
<reference evidence="2 3" key="1">
    <citation type="submission" date="2016-10" db="EMBL/GenBank/DDBJ databases">
        <authorList>
            <person name="de Groot N.N."/>
        </authorList>
    </citation>
    <scope>NUCLEOTIDE SEQUENCE [LARGE SCALE GENOMIC DNA]</scope>
    <source>
        <strain evidence="2 3">GAS522</strain>
    </source>
</reference>
<organism evidence="2 3">
    <name type="scientific">Bradyrhizobium lablabi</name>
    <dbReference type="NCBI Taxonomy" id="722472"/>
    <lineage>
        <taxon>Bacteria</taxon>
        <taxon>Pseudomonadati</taxon>
        <taxon>Pseudomonadota</taxon>
        <taxon>Alphaproteobacteria</taxon>
        <taxon>Hyphomicrobiales</taxon>
        <taxon>Nitrobacteraceae</taxon>
        <taxon>Bradyrhizobium</taxon>
    </lineage>
</organism>
<feature type="compositionally biased region" description="Basic and acidic residues" evidence="1">
    <location>
        <begin position="78"/>
        <end position="88"/>
    </location>
</feature>
<proteinExistence type="predicted"/>
<sequence>MADFNDEAARHRGKQLIVTRKQAEAHLAYAEANGDLEYAAEKIQEIANIDREGENLNRLFQQYTEARQAPTAPSSDAWRTKKSEEMTPEDVRLMLNDTSATAKIGGGITYEENVNQLRKLAQAKARGDYHGKP</sequence>
<evidence type="ECO:0000313" key="2">
    <source>
        <dbReference type="EMBL" id="SEE50733.1"/>
    </source>
</evidence>
<protein>
    <submittedName>
        <fullName evidence="2">Uncharacterized protein</fullName>
    </submittedName>
</protein>